<organism evidence="15 16">
    <name type="scientific">Candidatus Nomurabacteria bacterium GW2011_GWB1_44_12</name>
    <dbReference type="NCBI Taxonomy" id="1618748"/>
    <lineage>
        <taxon>Bacteria</taxon>
        <taxon>Candidatus Nomuraibacteriota</taxon>
    </lineage>
</organism>
<dbReference type="InterPro" id="IPR012340">
    <property type="entry name" value="NA-bd_OB-fold"/>
</dbReference>
<evidence type="ECO:0000256" key="13">
    <source>
        <dbReference type="HAMAP-Rule" id="MF_01588"/>
    </source>
</evidence>
<keyword evidence="13" id="KW-0464">Manganese</keyword>
<protein>
    <recommendedName>
        <fullName evidence="2 13">DNA ligase</fullName>
        <ecNumber evidence="1 13">6.5.1.2</ecNumber>
    </recommendedName>
    <alternativeName>
        <fullName evidence="13">Polydeoxyribonucleotide synthase [NAD(+)]</fullName>
    </alternativeName>
</protein>
<comment type="function">
    <text evidence="13">DNA ligase that catalyzes the formation of phosphodiester linkages between 5'-phosphoryl and 3'-hydroxyl groups in double-stranded DNA using NAD as a coenzyme and as the energy source for the reaction. It is essential for DNA replication and repair of damaged DNA.</text>
</comment>
<comment type="caution">
    <text evidence="13">Lacks conserved residue(s) required for the propagation of feature annotation.</text>
</comment>
<dbReference type="NCBIfam" id="NF005932">
    <property type="entry name" value="PRK07956.1"/>
    <property type="match status" value="1"/>
</dbReference>
<evidence type="ECO:0000256" key="5">
    <source>
        <dbReference type="ARBA" id="ARBA00022723"/>
    </source>
</evidence>
<keyword evidence="5 13" id="KW-0479">Metal-binding</keyword>
<dbReference type="InterPro" id="IPR001679">
    <property type="entry name" value="DNA_ligase"/>
</dbReference>
<evidence type="ECO:0000256" key="7">
    <source>
        <dbReference type="ARBA" id="ARBA00022833"/>
    </source>
</evidence>
<dbReference type="PIRSF" id="PIRSF001604">
    <property type="entry name" value="LigA"/>
    <property type="match status" value="1"/>
</dbReference>
<keyword evidence="10 13" id="KW-0234">DNA repair</keyword>
<evidence type="ECO:0000256" key="9">
    <source>
        <dbReference type="ARBA" id="ARBA00023027"/>
    </source>
</evidence>
<dbReference type="AlphaFoldDB" id="A0A837IHZ8"/>
<evidence type="ECO:0000259" key="14">
    <source>
        <dbReference type="PROSITE" id="PS50172"/>
    </source>
</evidence>
<dbReference type="InterPro" id="IPR013840">
    <property type="entry name" value="DNAligase_N"/>
</dbReference>
<dbReference type="Gene3D" id="3.40.50.10190">
    <property type="entry name" value="BRCT domain"/>
    <property type="match status" value="1"/>
</dbReference>
<comment type="catalytic activity">
    <reaction evidence="11 13">
        <text>NAD(+) + (deoxyribonucleotide)n-3'-hydroxyl + 5'-phospho-(deoxyribonucleotide)m = (deoxyribonucleotide)n+m + AMP + beta-nicotinamide D-nucleotide.</text>
        <dbReference type="EC" id="6.5.1.2"/>
    </reaction>
</comment>
<evidence type="ECO:0000256" key="3">
    <source>
        <dbReference type="ARBA" id="ARBA00022598"/>
    </source>
</evidence>
<feature type="active site" description="N6-AMP-lysine intermediate" evidence="13">
    <location>
        <position position="130"/>
    </location>
</feature>
<dbReference type="Pfam" id="PF00533">
    <property type="entry name" value="BRCT"/>
    <property type="match status" value="1"/>
</dbReference>
<dbReference type="EC" id="6.5.1.2" evidence="1 13"/>
<comment type="caution">
    <text evidence="15">The sequence shown here is derived from an EMBL/GenBank/DDBJ whole genome shotgun (WGS) entry which is preliminary data.</text>
</comment>
<keyword evidence="8 13" id="KW-0460">Magnesium</keyword>
<dbReference type="SUPFAM" id="SSF47781">
    <property type="entry name" value="RuvA domain 2-like"/>
    <property type="match status" value="1"/>
</dbReference>
<dbReference type="FunFam" id="2.40.50.140:FF:000012">
    <property type="entry name" value="DNA ligase"/>
    <property type="match status" value="1"/>
</dbReference>
<feature type="binding site" evidence="13">
    <location>
        <position position="185"/>
    </location>
    <ligand>
        <name>NAD(+)</name>
        <dbReference type="ChEBI" id="CHEBI:57540"/>
    </ligand>
</feature>
<gene>
    <name evidence="13" type="primary">ligA</name>
    <name evidence="15" type="ORF">UW25_C0004G0132</name>
</gene>
<evidence type="ECO:0000256" key="1">
    <source>
        <dbReference type="ARBA" id="ARBA00012722"/>
    </source>
</evidence>
<comment type="cofactor">
    <cofactor evidence="13">
        <name>Mg(2+)</name>
        <dbReference type="ChEBI" id="CHEBI:18420"/>
    </cofactor>
    <cofactor evidence="13">
        <name>Mn(2+)</name>
        <dbReference type="ChEBI" id="CHEBI:29035"/>
    </cofactor>
</comment>
<dbReference type="Gene3D" id="3.30.470.30">
    <property type="entry name" value="DNA ligase/mRNA capping enzyme"/>
    <property type="match status" value="1"/>
</dbReference>
<feature type="binding site" evidence="13">
    <location>
        <position position="325"/>
    </location>
    <ligand>
        <name>NAD(+)</name>
        <dbReference type="ChEBI" id="CHEBI:57540"/>
    </ligand>
</feature>
<dbReference type="SMART" id="SM00532">
    <property type="entry name" value="LIGANc"/>
    <property type="match status" value="1"/>
</dbReference>
<dbReference type="EMBL" id="LCHP01000004">
    <property type="protein sequence ID" value="KKT36804.1"/>
    <property type="molecule type" value="Genomic_DNA"/>
</dbReference>
<evidence type="ECO:0000313" key="16">
    <source>
        <dbReference type="Proteomes" id="UP000033815"/>
    </source>
</evidence>
<dbReference type="InterPro" id="IPR001357">
    <property type="entry name" value="BRCT_dom"/>
</dbReference>
<feature type="domain" description="BRCT" evidence="14">
    <location>
        <begin position="602"/>
        <end position="679"/>
    </location>
</feature>
<evidence type="ECO:0000256" key="2">
    <source>
        <dbReference type="ARBA" id="ARBA00013308"/>
    </source>
</evidence>
<accession>A0A837IHZ8</accession>
<evidence type="ECO:0000256" key="4">
    <source>
        <dbReference type="ARBA" id="ARBA00022705"/>
    </source>
</evidence>
<proteinExistence type="inferred from homology"/>
<dbReference type="InterPro" id="IPR041663">
    <property type="entry name" value="DisA/LigA_HHH"/>
</dbReference>
<dbReference type="GO" id="GO:0006260">
    <property type="term" value="P:DNA replication"/>
    <property type="evidence" value="ECO:0007669"/>
    <property type="project" value="UniProtKB-KW"/>
</dbReference>
<dbReference type="PANTHER" id="PTHR23389">
    <property type="entry name" value="CHROMOSOME TRANSMISSION FIDELITY FACTOR 18"/>
    <property type="match status" value="1"/>
</dbReference>
<dbReference type="Pfam" id="PF12826">
    <property type="entry name" value="HHH_2"/>
    <property type="match status" value="1"/>
</dbReference>
<evidence type="ECO:0000256" key="6">
    <source>
        <dbReference type="ARBA" id="ARBA00022763"/>
    </source>
</evidence>
<dbReference type="Gene3D" id="1.10.150.20">
    <property type="entry name" value="5' to 3' exonuclease, C-terminal subdomain"/>
    <property type="match status" value="2"/>
</dbReference>
<keyword evidence="9 13" id="KW-0520">NAD</keyword>
<dbReference type="Proteomes" id="UP000033815">
    <property type="component" value="Unassembled WGS sequence"/>
</dbReference>
<dbReference type="InterPro" id="IPR010994">
    <property type="entry name" value="RuvA_2-like"/>
</dbReference>
<dbReference type="InterPro" id="IPR013839">
    <property type="entry name" value="DNAligase_adenylation"/>
</dbReference>
<feature type="binding site" evidence="13">
    <location>
        <position position="301"/>
    </location>
    <ligand>
        <name>NAD(+)</name>
        <dbReference type="ChEBI" id="CHEBI:57540"/>
    </ligand>
</feature>
<evidence type="ECO:0000313" key="15">
    <source>
        <dbReference type="EMBL" id="KKT36804.1"/>
    </source>
</evidence>
<dbReference type="GO" id="GO:0005829">
    <property type="term" value="C:cytosol"/>
    <property type="evidence" value="ECO:0007669"/>
    <property type="project" value="TreeGrafter"/>
</dbReference>
<dbReference type="InterPro" id="IPR004150">
    <property type="entry name" value="NAD_DNA_ligase_OB"/>
</dbReference>
<evidence type="ECO:0000256" key="12">
    <source>
        <dbReference type="ARBA" id="ARBA00060881"/>
    </source>
</evidence>
<feature type="binding site" evidence="13">
    <location>
        <begin position="92"/>
        <end position="93"/>
    </location>
    <ligand>
        <name>NAD(+)</name>
        <dbReference type="ChEBI" id="CHEBI:57540"/>
    </ligand>
</feature>
<comment type="similarity">
    <text evidence="12 13">Belongs to the NAD-dependent DNA ligase family. LigA subfamily.</text>
</comment>
<dbReference type="GO" id="GO:0003911">
    <property type="term" value="F:DNA ligase (NAD+) activity"/>
    <property type="evidence" value="ECO:0007669"/>
    <property type="project" value="UniProtKB-UniRule"/>
</dbReference>
<reference evidence="15 16" key="1">
    <citation type="journal article" date="2015" name="Nature">
        <title>rRNA introns, odd ribosomes, and small enigmatic genomes across a large radiation of phyla.</title>
        <authorList>
            <person name="Brown C.T."/>
            <person name="Hug L.A."/>
            <person name="Thomas B.C."/>
            <person name="Sharon I."/>
            <person name="Castelle C.J."/>
            <person name="Singh A."/>
            <person name="Wilkins M.J."/>
            <person name="Williams K.H."/>
            <person name="Banfield J.F."/>
        </authorList>
    </citation>
    <scope>NUCLEOTIDE SEQUENCE [LARGE SCALE GENOMIC DNA]</scope>
</reference>
<dbReference type="GO" id="GO:0006281">
    <property type="term" value="P:DNA repair"/>
    <property type="evidence" value="ECO:0007669"/>
    <property type="project" value="UniProtKB-KW"/>
</dbReference>
<dbReference type="GO" id="GO:0046872">
    <property type="term" value="F:metal ion binding"/>
    <property type="evidence" value="ECO:0007669"/>
    <property type="project" value="UniProtKB-KW"/>
</dbReference>
<dbReference type="PROSITE" id="PS50172">
    <property type="entry name" value="BRCT"/>
    <property type="match status" value="1"/>
</dbReference>
<dbReference type="CDD" id="cd00114">
    <property type="entry name" value="LIGANc"/>
    <property type="match status" value="1"/>
</dbReference>
<keyword evidence="3 13" id="KW-0436">Ligase</keyword>
<dbReference type="SMART" id="SM00292">
    <property type="entry name" value="BRCT"/>
    <property type="match status" value="1"/>
</dbReference>
<keyword evidence="6 13" id="KW-0227">DNA damage</keyword>
<dbReference type="SUPFAM" id="SSF56091">
    <property type="entry name" value="DNA ligase/mRNA capping enzyme, catalytic domain"/>
    <property type="match status" value="1"/>
</dbReference>
<keyword evidence="4 13" id="KW-0235">DNA replication</keyword>
<evidence type="ECO:0000256" key="11">
    <source>
        <dbReference type="ARBA" id="ARBA00034005"/>
    </source>
</evidence>
<dbReference type="NCBIfam" id="TIGR00575">
    <property type="entry name" value="dnlj"/>
    <property type="match status" value="1"/>
</dbReference>
<keyword evidence="7 13" id="KW-0862">Zinc</keyword>
<sequence>MRANDSTIPKTKSEARERLSSLRKTIEHHRYLYHVLNKSEISPEVLDALKHELVLIEKAYPDLITPDSPSQRVAGEPLKGFKKIKHTVPQWSFNDAFSPEEMREFDTRVKNMLTKVHSKKVLPTYVCELKIDGLKVVLTYENGLLVTAATRGDGVVGEDVTANVKMIESVPLSLKEKVSGVFEGEVWMGKSTLLRVNKEEIKAGREPYANPRNLAAGTIRQLDPAIVKARTLDVFIYDVTALDKEIPNTQTEELALLLKLGFKVNEHFVECRTIEEVIAFWQKWQKKAPKEDYWIDGVVVKVNEKAYQDALGYTGKAPRFGIAFKFPAEQVTTVLEDIVLQVGRTGVVTPVAHLRPVSVAGSVVSRATLHNEDEILRLDVRIGDTVILQKAGDVIPDIVAVVKEMRTGKEKKFVFPKFVEDTDGTTSPIERIPGQSAHRCTNKNMFSQKRRKFYYFVSKKCFNIDGCGPKVIDALLDAELIGNFDDIFTLTLGDVLALPRFAELSAKNLIEAIDNARTITLGKFLTSLSIEHVGEETAHDIAEAFGSIEKIRKASFENFNNVYGVGEVVAQSLAGWFADEHHSALLDRLLSEIKIESQKSKVKGQRLSGQTFVFTGTLATLSRDSAKEKIRALGGEIAESVSSKTSYVVIGENPGSKYTKALSLNVPILNEQEFLEMFK</sequence>
<name>A0A837IHZ8_9BACT</name>
<dbReference type="Gene3D" id="2.40.50.140">
    <property type="entry name" value="Nucleic acid-binding proteins"/>
    <property type="match status" value="1"/>
</dbReference>
<dbReference type="Pfam" id="PF01653">
    <property type="entry name" value="DNA_ligase_aden"/>
    <property type="match status" value="1"/>
</dbReference>
<dbReference type="CDD" id="cd17748">
    <property type="entry name" value="BRCT_DNA_ligase_like"/>
    <property type="match status" value="1"/>
</dbReference>
<dbReference type="Gene3D" id="1.10.287.610">
    <property type="entry name" value="Helix hairpin bin"/>
    <property type="match status" value="1"/>
</dbReference>
<dbReference type="Pfam" id="PF03120">
    <property type="entry name" value="OB_DNA_ligase"/>
    <property type="match status" value="1"/>
</dbReference>
<dbReference type="SUPFAM" id="SSF52113">
    <property type="entry name" value="BRCT domain"/>
    <property type="match status" value="1"/>
</dbReference>
<dbReference type="InterPro" id="IPR036420">
    <property type="entry name" value="BRCT_dom_sf"/>
</dbReference>
<feature type="binding site" evidence="13">
    <location>
        <position position="128"/>
    </location>
    <ligand>
        <name>NAD(+)</name>
        <dbReference type="ChEBI" id="CHEBI:57540"/>
    </ligand>
</feature>
<dbReference type="PROSITE" id="PS01056">
    <property type="entry name" value="DNA_LIGASE_N2"/>
    <property type="match status" value="1"/>
</dbReference>
<dbReference type="InterPro" id="IPR033136">
    <property type="entry name" value="DNA_ligase_CS"/>
</dbReference>
<dbReference type="SUPFAM" id="SSF50249">
    <property type="entry name" value="Nucleic acid-binding proteins"/>
    <property type="match status" value="1"/>
</dbReference>
<evidence type="ECO:0000256" key="8">
    <source>
        <dbReference type="ARBA" id="ARBA00022842"/>
    </source>
</evidence>
<evidence type="ECO:0000256" key="10">
    <source>
        <dbReference type="ARBA" id="ARBA00023204"/>
    </source>
</evidence>
<dbReference type="HAMAP" id="MF_01588">
    <property type="entry name" value="DNA_ligase_A"/>
    <property type="match status" value="1"/>
</dbReference>
<dbReference type="PANTHER" id="PTHR23389:SF9">
    <property type="entry name" value="DNA LIGASE"/>
    <property type="match status" value="1"/>
</dbReference>
<feature type="binding site" evidence="13">
    <location>
        <position position="151"/>
    </location>
    <ligand>
        <name>NAD(+)</name>
        <dbReference type="ChEBI" id="CHEBI:57540"/>
    </ligand>
</feature>